<gene>
    <name evidence="7" type="ORF">PLBR_LOCUS7681</name>
</gene>
<feature type="compositionally biased region" description="Basic and acidic residues" evidence="6">
    <location>
        <begin position="195"/>
        <end position="208"/>
    </location>
</feature>
<reference evidence="7 8" key="1">
    <citation type="submission" date="2018-03" db="EMBL/GenBank/DDBJ databases">
        <authorList>
            <person name="Fogelqvist J."/>
        </authorList>
    </citation>
    <scope>NUCLEOTIDE SEQUENCE [LARGE SCALE GENOMIC DNA]</scope>
</reference>
<organism evidence="7 8">
    <name type="scientific">Plasmodiophora brassicae</name>
    <name type="common">Clubroot disease agent</name>
    <dbReference type="NCBI Taxonomy" id="37360"/>
    <lineage>
        <taxon>Eukaryota</taxon>
        <taxon>Sar</taxon>
        <taxon>Rhizaria</taxon>
        <taxon>Endomyxa</taxon>
        <taxon>Phytomyxea</taxon>
        <taxon>Plasmodiophorida</taxon>
        <taxon>Plasmodiophoridae</taxon>
        <taxon>Plasmodiophora</taxon>
    </lineage>
</organism>
<accession>A0A3P3YJT8</accession>
<comment type="subcellular location">
    <subcellularLocation>
        <location evidence="2">Cytoplasm</location>
    </subcellularLocation>
    <subcellularLocation>
        <location evidence="1">Nucleus</location>
    </subcellularLocation>
</comment>
<name>A0A3P3YJT8_PLABS</name>
<dbReference type="InterPro" id="IPR039924">
    <property type="entry name" value="ICln/Lot5/Saf5"/>
</dbReference>
<dbReference type="SUPFAM" id="SSF50729">
    <property type="entry name" value="PH domain-like"/>
    <property type="match status" value="1"/>
</dbReference>
<dbReference type="GO" id="GO:0005681">
    <property type="term" value="C:spliceosomal complex"/>
    <property type="evidence" value="ECO:0007669"/>
    <property type="project" value="TreeGrafter"/>
</dbReference>
<evidence type="ECO:0000256" key="2">
    <source>
        <dbReference type="ARBA" id="ARBA00004496"/>
    </source>
</evidence>
<evidence type="ECO:0000256" key="1">
    <source>
        <dbReference type="ARBA" id="ARBA00004123"/>
    </source>
</evidence>
<feature type="region of interest" description="Disordered" evidence="6">
    <location>
        <begin position="192"/>
        <end position="218"/>
    </location>
</feature>
<dbReference type="GO" id="GO:0005886">
    <property type="term" value="C:plasma membrane"/>
    <property type="evidence" value="ECO:0007669"/>
    <property type="project" value="InterPro"/>
</dbReference>
<evidence type="ECO:0000313" key="8">
    <source>
        <dbReference type="Proteomes" id="UP000290189"/>
    </source>
</evidence>
<dbReference type="PANTHER" id="PTHR21399">
    <property type="entry name" value="CHLORIDE CONDUCTANCE REGULATORY PROTEIN ICLN"/>
    <property type="match status" value="1"/>
</dbReference>
<dbReference type="InterPro" id="IPR011993">
    <property type="entry name" value="PH-like_dom_sf"/>
</dbReference>
<dbReference type="EMBL" id="OVEO01000014">
    <property type="protein sequence ID" value="SPR00466.1"/>
    <property type="molecule type" value="Genomic_DNA"/>
</dbReference>
<dbReference type="PANTHER" id="PTHR21399:SF0">
    <property type="entry name" value="METHYLOSOME SUBUNIT PICLN"/>
    <property type="match status" value="1"/>
</dbReference>
<proteinExistence type="inferred from homology"/>
<dbReference type="PRINTS" id="PR01348">
    <property type="entry name" value="ICLNCHANNEL"/>
</dbReference>
<dbReference type="GO" id="GO:0005829">
    <property type="term" value="C:cytosol"/>
    <property type="evidence" value="ECO:0007669"/>
    <property type="project" value="InterPro"/>
</dbReference>
<dbReference type="InterPro" id="IPR003521">
    <property type="entry name" value="ICln"/>
</dbReference>
<dbReference type="GO" id="GO:0045292">
    <property type="term" value="P:mRNA cis splicing, via spliceosome"/>
    <property type="evidence" value="ECO:0007669"/>
    <property type="project" value="TreeGrafter"/>
</dbReference>
<dbReference type="Proteomes" id="UP000290189">
    <property type="component" value="Unassembled WGS sequence"/>
</dbReference>
<evidence type="ECO:0008006" key="9">
    <source>
        <dbReference type="Google" id="ProtNLM"/>
    </source>
</evidence>
<keyword evidence="7" id="KW-0496">Mitochondrion</keyword>
<dbReference type="GO" id="GO:0006821">
    <property type="term" value="P:chloride transport"/>
    <property type="evidence" value="ECO:0007669"/>
    <property type="project" value="InterPro"/>
</dbReference>
<geneLocation type="mitochondrion" evidence="7"/>
<keyword evidence="4" id="KW-0963">Cytoplasm</keyword>
<sequence length="218" mass="24241">MLSATNAIILIHTYSLQISSVRDAFPHHMQKSCIPASSRKYRLSTTQSVELHCDSKMPLLRLYERSDSAAAPTPILALDEQIIQFQDGIRMVLGNDDLGAGSLYVTNRNVVWLSSDDERLGWSIDLPFVTLHAISTSGNEDFPGPWLLLQFDVDLDCEPDAISECRFVPLQESLALNSLYLSMCSAMQQTSSNAEHPEVKIGNDIGEHDMDEVDQEGQ</sequence>
<evidence type="ECO:0000313" key="7">
    <source>
        <dbReference type="EMBL" id="SPR00466.1"/>
    </source>
</evidence>
<dbReference type="GO" id="GO:0000387">
    <property type="term" value="P:spliceosomal snRNP assembly"/>
    <property type="evidence" value="ECO:0007669"/>
    <property type="project" value="InterPro"/>
</dbReference>
<keyword evidence="5" id="KW-0539">Nucleus</keyword>
<evidence type="ECO:0000256" key="3">
    <source>
        <dbReference type="ARBA" id="ARBA00007054"/>
    </source>
</evidence>
<dbReference type="AlphaFoldDB" id="A0A3P3YJT8"/>
<dbReference type="GO" id="GO:0034715">
    <property type="term" value="C:pICln-Sm protein complex"/>
    <property type="evidence" value="ECO:0007669"/>
    <property type="project" value="InterPro"/>
</dbReference>
<evidence type="ECO:0000256" key="4">
    <source>
        <dbReference type="ARBA" id="ARBA00022490"/>
    </source>
</evidence>
<comment type="similarity">
    <text evidence="3">Belongs to the pICln (TC 1.A.47) family.</text>
</comment>
<dbReference type="Pfam" id="PF03517">
    <property type="entry name" value="Voldacs"/>
    <property type="match status" value="1"/>
</dbReference>
<feature type="compositionally biased region" description="Acidic residues" evidence="6">
    <location>
        <begin position="209"/>
        <end position="218"/>
    </location>
</feature>
<dbReference type="GO" id="GO:0006884">
    <property type="term" value="P:cell volume homeostasis"/>
    <property type="evidence" value="ECO:0007669"/>
    <property type="project" value="InterPro"/>
</dbReference>
<evidence type="ECO:0000256" key="6">
    <source>
        <dbReference type="SAM" id="MobiDB-lite"/>
    </source>
</evidence>
<protein>
    <recommendedName>
        <fullName evidence="9">Chloride conductance regulatory protein ICln</fullName>
    </recommendedName>
</protein>
<dbReference type="GO" id="GO:0034709">
    <property type="term" value="C:methylosome"/>
    <property type="evidence" value="ECO:0007669"/>
    <property type="project" value="InterPro"/>
</dbReference>
<dbReference type="Gene3D" id="2.30.29.30">
    <property type="entry name" value="Pleckstrin-homology domain (PH domain)/Phosphotyrosine-binding domain (PTB)"/>
    <property type="match status" value="1"/>
</dbReference>
<evidence type="ECO:0000256" key="5">
    <source>
        <dbReference type="ARBA" id="ARBA00023242"/>
    </source>
</evidence>